<name>A0ABV6HG88_9SPHI</name>
<evidence type="ECO:0000313" key="2">
    <source>
        <dbReference type="EMBL" id="MFC0317912.1"/>
    </source>
</evidence>
<reference evidence="2 3" key="1">
    <citation type="submission" date="2024-09" db="EMBL/GenBank/DDBJ databases">
        <authorList>
            <person name="Sun Q."/>
            <person name="Mori K."/>
        </authorList>
    </citation>
    <scope>NUCLEOTIDE SEQUENCE [LARGE SCALE GENOMIC DNA]</scope>
    <source>
        <strain evidence="2 3">CCM 7765</strain>
    </source>
</reference>
<sequence length="76" mass="8705">MTKKEFFFNLKDELEVEANLDEHTMIKELDEWDSMTAMVLVGYVADNFNVTISAKDLDGITDIASLIKKIGEEKFD</sequence>
<organism evidence="2 3">
    <name type="scientific">Olivibacter oleidegradans</name>
    <dbReference type="NCBI Taxonomy" id="760123"/>
    <lineage>
        <taxon>Bacteria</taxon>
        <taxon>Pseudomonadati</taxon>
        <taxon>Bacteroidota</taxon>
        <taxon>Sphingobacteriia</taxon>
        <taxon>Sphingobacteriales</taxon>
        <taxon>Sphingobacteriaceae</taxon>
        <taxon>Olivibacter</taxon>
    </lineage>
</organism>
<keyword evidence="3" id="KW-1185">Reference proteome</keyword>
<proteinExistence type="predicted"/>
<evidence type="ECO:0000259" key="1">
    <source>
        <dbReference type="Pfam" id="PF00550"/>
    </source>
</evidence>
<dbReference type="EMBL" id="JBHLWO010000001">
    <property type="protein sequence ID" value="MFC0317912.1"/>
    <property type="molecule type" value="Genomic_DNA"/>
</dbReference>
<dbReference type="RefSeq" id="WP_130854348.1">
    <property type="nucleotide sequence ID" value="NZ_JBHLWO010000001.1"/>
</dbReference>
<comment type="caution">
    <text evidence="2">The sequence shown here is derived from an EMBL/GenBank/DDBJ whole genome shotgun (WGS) entry which is preliminary data.</text>
</comment>
<gene>
    <name evidence="2" type="ORF">ACFFI0_06310</name>
</gene>
<dbReference type="Proteomes" id="UP001589774">
    <property type="component" value="Unassembled WGS sequence"/>
</dbReference>
<dbReference type="SUPFAM" id="SSF47336">
    <property type="entry name" value="ACP-like"/>
    <property type="match status" value="1"/>
</dbReference>
<evidence type="ECO:0000313" key="3">
    <source>
        <dbReference type="Proteomes" id="UP001589774"/>
    </source>
</evidence>
<dbReference type="InterPro" id="IPR009081">
    <property type="entry name" value="PP-bd_ACP"/>
</dbReference>
<feature type="domain" description="Carrier" evidence="1">
    <location>
        <begin position="12"/>
        <end position="68"/>
    </location>
</feature>
<protein>
    <submittedName>
        <fullName evidence="2">Phosphopantetheine-binding protein</fullName>
    </submittedName>
</protein>
<dbReference type="InterPro" id="IPR036736">
    <property type="entry name" value="ACP-like_sf"/>
</dbReference>
<dbReference type="Pfam" id="PF00550">
    <property type="entry name" value="PP-binding"/>
    <property type="match status" value="1"/>
</dbReference>
<accession>A0ABV6HG88</accession>
<dbReference type="Gene3D" id="1.10.1200.10">
    <property type="entry name" value="ACP-like"/>
    <property type="match status" value="1"/>
</dbReference>